<dbReference type="Proteomes" id="UP000823912">
    <property type="component" value="Unassembled WGS sequence"/>
</dbReference>
<gene>
    <name evidence="2" type="ORF">IAA55_02905</name>
</gene>
<dbReference type="InterPro" id="IPR025404">
    <property type="entry name" value="DUF4130"/>
</dbReference>
<feature type="domain" description="DUF4130" evidence="1">
    <location>
        <begin position="88"/>
        <end position="250"/>
    </location>
</feature>
<evidence type="ECO:0000259" key="1">
    <source>
        <dbReference type="Pfam" id="PF13566"/>
    </source>
</evidence>
<comment type="caution">
    <text evidence="2">The sequence shown here is derived from an EMBL/GenBank/DDBJ whole genome shotgun (WGS) entry which is preliminary data.</text>
</comment>
<name>A0A9D1E8V0_9FIRM</name>
<evidence type="ECO:0000313" key="2">
    <source>
        <dbReference type="EMBL" id="HIR70214.1"/>
    </source>
</evidence>
<dbReference type="InterPro" id="IPR023875">
    <property type="entry name" value="DNA_repair_put"/>
</dbReference>
<protein>
    <submittedName>
        <fullName evidence="2">TIGR03915 family putative DNA repair protein</fullName>
    </submittedName>
</protein>
<dbReference type="AlphaFoldDB" id="A0A9D1E8V0"/>
<evidence type="ECO:0000313" key="3">
    <source>
        <dbReference type="Proteomes" id="UP000823912"/>
    </source>
</evidence>
<proteinExistence type="predicted"/>
<dbReference type="EMBL" id="DVHM01000048">
    <property type="protein sequence ID" value="HIR70214.1"/>
    <property type="molecule type" value="Genomic_DNA"/>
</dbReference>
<sequence>MRVFTCADRWEDMASCIYDAWAWALTGGHDRLRLEKEPVLQATLFDEYVHIEPDAVKAEKVMRSVWHKISPEAYHLISYASLYREDMLDEIYRFLRLGFSAGGRATAMLTDPHVMRLMEASRNVTNEIHYFREFARFDQMADGVLISHIEPKNQVVYPVSEHFADRMPSLPWMIVDDRRALAVVHPADEPSYLRELTGEEAALLAQSEEQSDTYSELWQTFFSATAISQRKNPACQRTHFPLWMRRHATEFRQPPGA</sequence>
<accession>A0A9D1E8V0</accession>
<reference evidence="2" key="1">
    <citation type="submission" date="2020-10" db="EMBL/GenBank/DDBJ databases">
        <authorList>
            <person name="Gilroy R."/>
        </authorList>
    </citation>
    <scope>NUCLEOTIDE SEQUENCE</scope>
    <source>
        <strain evidence="2">ChiSjej5B23-6657</strain>
    </source>
</reference>
<organism evidence="2 3">
    <name type="scientific">Candidatus Pullilachnospira gallistercoris</name>
    <dbReference type="NCBI Taxonomy" id="2840911"/>
    <lineage>
        <taxon>Bacteria</taxon>
        <taxon>Bacillati</taxon>
        <taxon>Bacillota</taxon>
        <taxon>Clostridia</taxon>
        <taxon>Lachnospirales</taxon>
        <taxon>Lachnospiraceae</taxon>
        <taxon>Lachnospiraceae incertae sedis</taxon>
        <taxon>Candidatus Pullilachnospira</taxon>
    </lineage>
</organism>
<dbReference type="Pfam" id="PF13566">
    <property type="entry name" value="DUF4130"/>
    <property type="match status" value="1"/>
</dbReference>
<dbReference type="NCBIfam" id="TIGR03915">
    <property type="entry name" value="SAM_7_link_chp"/>
    <property type="match status" value="1"/>
</dbReference>
<reference evidence="2" key="2">
    <citation type="journal article" date="2021" name="PeerJ">
        <title>Extensive microbial diversity within the chicken gut microbiome revealed by metagenomics and culture.</title>
        <authorList>
            <person name="Gilroy R."/>
            <person name="Ravi A."/>
            <person name="Getino M."/>
            <person name="Pursley I."/>
            <person name="Horton D.L."/>
            <person name="Alikhan N.F."/>
            <person name="Baker D."/>
            <person name="Gharbi K."/>
            <person name="Hall N."/>
            <person name="Watson M."/>
            <person name="Adriaenssens E.M."/>
            <person name="Foster-Nyarko E."/>
            <person name="Jarju S."/>
            <person name="Secka A."/>
            <person name="Antonio M."/>
            <person name="Oren A."/>
            <person name="Chaudhuri R.R."/>
            <person name="La Ragione R."/>
            <person name="Hildebrand F."/>
            <person name="Pallen M.J."/>
        </authorList>
    </citation>
    <scope>NUCLEOTIDE SEQUENCE</scope>
    <source>
        <strain evidence="2">ChiSjej5B23-6657</strain>
    </source>
</reference>